<dbReference type="PANTHER" id="PTHR45725">
    <property type="entry name" value="FORMIN HOMOLOGY 2 FAMILY MEMBER"/>
    <property type="match status" value="1"/>
</dbReference>
<reference evidence="4" key="2">
    <citation type="submission" date="2009-11" db="EMBL/GenBank/DDBJ databases">
        <title>The Genome Sequence of Allomyces macrogynus strain ATCC 38327.</title>
        <authorList>
            <consortium name="The Broad Institute Genome Sequencing Platform"/>
            <person name="Russ C."/>
            <person name="Cuomo C."/>
            <person name="Shea T."/>
            <person name="Young S.K."/>
            <person name="Zeng Q."/>
            <person name="Koehrsen M."/>
            <person name="Haas B."/>
            <person name="Borodovsky M."/>
            <person name="Guigo R."/>
            <person name="Alvarado L."/>
            <person name="Berlin A."/>
            <person name="Borenstein D."/>
            <person name="Chen Z."/>
            <person name="Engels R."/>
            <person name="Freedman E."/>
            <person name="Gellesch M."/>
            <person name="Goldberg J."/>
            <person name="Griggs A."/>
            <person name="Gujja S."/>
            <person name="Heiman D."/>
            <person name="Hepburn T."/>
            <person name="Howarth C."/>
            <person name="Jen D."/>
            <person name="Larson L."/>
            <person name="Lewis B."/>
            <person name="Mehta T."/>
            <person name="Park D."/>
            <person name="Pearson M."/>
            <person name="Roberts A."/>
            <person name="Saif S."/>
            <person name="Shenoy N."/>
            <person name="Sisk P."/>
            <person name="Stolte C."/>
            <person name="Sykes S."/>
            <person name="Walk T."/>
            <person name="White J."/>
            <person name="Yandava C."/>
            <person name="Burger G."/>
            <person name="Gray M.W."/>
            <person name="Holland P.W.H."/>
            <person name="King N."/>
            <person name="Lang F.B.F."/>
            <person name="Roger A.J."/>
            <person name="Ruiz-Trillo I."/>
            <person name="Lander E."/>
            <person name="Nusbaum C."/>
        </authorList>
    </citation>
    <scope>NUCLEOTIDE SEQUENCE [LARGE SCALE GENOMIC DNA]</scope>
    <source>
        <strain evidence="4">ATCC 38327</strain>
    </source>
</reference>
<accession>A0A0L0S0G4</accession>
<dbReference type="PANTHER" id="PTHR45725:SF1">
    <property type="entry name" value="DISHEVELLED ASSOCIATED ACTIVATOR OF MORPHOGENESIS, ISOFORM D"/>
    <property type="match status" value="1"/>
</dbReference>
<dbReference type="STRING" id="578462.A0A0L0S0G4"/>
<evidence type="ECO:0000256" key="1">
    <source>
        <dbReference type="SAM" id="MobiDB-lite"/>
    </source>
</evidence>
<dbReference type="InterPro" id="IPR015425">
    <property type="entry name" value="FH2_Formin"/>
</dbReference>
<dbReference type="VEuPathDB" id="FungiDB:AMAG_17861"/>
<dbReference type="AlphaFoldDB" id="A0A0L0S0G4"/>
<dbReference type="OMA" id="IWANLEP"/>
<evidence type="ECO:0000313" key="4">
    <source>
        <dbReference type="Proteomes" id="UP000054350"/>
    </source>
</evidence>
<dbReference type="Proteomes" id="UP000054350">
    <property type="component" value="Unassembled WGS sequence"/>
</dbReference>
<feature type="domain" description="FH2" evidence="2">
    <location>
        <begin position="51"/>
        <end position="287"/>
    </location>
</feature>
<dbReference type="EMBL" id="GG745330">
    <property type="protein sequence ID" value="KNE56028.1"/>
    <property type="molecule type" value="Genomic_DNA"/>
</dbReference>
<dbReference type="OrthoDB" id="1104827at2759"/>
<dbReference type="PROSITE" id="PS51444">
    <property type="entry name" value="FH2"/>
    <property type="match status" value="1"/>
</dbReference>
<dbReference type="Gene3D" id="1.20.58.2220">
    <property type="entry name" value="Formin, FH2 domain"/>
    <property type="match status" value="1"/>
</dbReference>
<feature type="region of interest" description="Disordered" evidence="1">
    <location>
        <begin position="1"/>
        <end position="59"/>
    </location>
</feature>
<organism evidence="3 4">
    <name type="scientific">Allomyces macrogynus (strain ATCC 38327)</name>
    <name type="common">Allomyces javanicus var. macrogynus</name>
    <dbReference type="NCBI Taxonomy" id="578462"/>
    <lineage>
        <taxon>Eukaryota</taxon>
        <taxon>Fungi</taxon>
        <taxon>Fungi incertae sedis</taxon>
        <taxon>Blastocladiomycota</taxon>
        <taxon>Blastocladiomycetes</taxon>
        <taxon>Blastocladiales</taxon>
        <taxon>Blastocladiaceae</taxon>
        <taxon>Allomyces</taxon>
    </lineage>
</organism>
<dbReference type="Pfam" id="PF02181">
    <property type="entry name" value="FH2"/>
    <property type="match status" value="1"/>
</dbReference>
<dbReference type="InterPro" id="IPR051425">
    <property type="entry name" value="Formin_Homology"/>
</dbReference>
<keyword evidence="4" id="KW-1185">Reference proteome</keyword>
<evidence type="ECO:0000259" key="2">
    <source>
        <dbReference type="PROSITE" id="PS51444"/>
    </source>
</evidence>
<reference evidence="3 4" key="1">
    <citation type="submission" date="2009-11" db="EMBL/GenBank/DDBJ databases">
        <title>Annotation of Allomyces macrogynus ATCC 38327.</title>
        <authorList>
            <consortium name="The Broad Institute Genome Sequencing Platform"/>
            <person name="Russ C."/>
            <person name="Cuomo C."/>
            <person name="Burger G."/>
            <person name="Gray M.W."/>
            <person name="Holland P.W.H."/>
            <person name="King N."/>
            <person name="Lang F.B.F."/>
            <person name="Roger A.J."/>
            <person name="Ruiz-Trillo I."/>
            <person name="Young S.K."/>
            <person name="Zeng Q."/>
            <person name="Gargeya S."/>
            <person name="Fitzgerald M."/>
            <person name="Haas B."/>
            <person name="Abouelleil A."/>
            <person name="Alvarado L."/>
            <person name="Arachchi H.M."/>
            <person name="Berlin A."/>
            <person name="Chapman S.B."/>
            <person name="Gearin G."/>
            <person name="Goldberg J."/>
            <person name="Griggs A."/>
            <person name="Gujja S."/>
            <person name="Hansen M."/>
            <person name="Heiman D."/>
            <person name="Howarth C."/>
            <person name="Larimer J."/>
            <person name="Lui A."/>
            <person name="MacDonald P.J.P."/>
            <person name="McCowen C."/>
            <person name="Montmayeur A."/>
            <person name="Murphy C."/>
            <person name="Neiman D."/>
            <person name="Pearson M."/>
            <person name="Priest M."/>
            <person name="Roberts A."/>
            <person name="Saif S."/>
            <person name="Shea T."/>
            <person name="Sisk P."/>
            <person name="Stolte C."/>
            <person name="Sykes S."/>
            <person name="Wortman J."/>
            <person name="Nusbaum C."/>
            <person name="Birren B."/>
        </authorList>
    </citation>
    <scope>NUCLEOTIDE SEQUENCE [LARGE SCALE GENOMIC DNA]</scope>
    <source>
        <strain evidence="3 4">ATCC 38327</strain>
    </source>
</reference>
<proteinExistence type="predicted"/>
<sequence>MGGGAPLPPPPPPSVMNGSPSPPPPPPPFMGSPPPPPGPPGMLAPPMAALVPTGPKPSVKMRGMAWSKVANPAAASVWRALDAPPVDLNIKELEDLFVAAAPAAAPSAPAGSPTRSGSDAKNHKLSLIDTKRAYNLNIMLSRIKITFLDMKHGIETGKLDDSQLLSSILANVPTAEDEVALQDFIGGSPENLAILDRADQFLAMLIPIPRLKSRLEAMIFALKLKERLSETTAKVEAIAAACRDLESNMALKKTLRVVLQVGNFMNSGSFRGNAQRFNIDFLMRVRR</sequence>
<dbReference type="SUPFAM" id="SSF101447">
    <property type="entry name" value="Formin homology 2 domain (FH2 domain)"/>
    <property type="match status" value="1"/>
</dbReference>
<dbReference type="eggNOG" id="KOG1922">
    <property type="taxonomic scope" value="Eukaryota"/>
</dbReference>
<dbReference type="InterPro" id="IPR042201">
    <property type="entry name" value="FH2_Formin_sf"/>
</dbReference>
<name>A0A0L0S0G4_ALLM3</name>
<feature type="compositionally biased region" description="Pro residues" evidence="1">
    <location>
        <begin position="1"/>
        <end position="43"/>
    </location>
</feature>
<gene>
    <name evidence="3" type="ORF">AMAG_17861</name>
</gene>
<evidence type="ECO:0000313" key="3">
    <source>
        <dbReference type="EMBL" id="KNE56028.1"/>
    </source>
</evidence>
<protein>
    <recommendedName>
        <fullName evidence="2">FH2 domain-containing protein</fullName>
    </recommendedName>
</protein>